<feature type="compositionally biased region" description="Polar residues" evidence="2">
    <location>
        <begin position="615"/>
        <end position="626"/>
    </location>
</feature>
<evidence type="ECO:0000256" key="2">
    <source>
        <dbReference type="SAM" id="MobiDB-lite"/>
    </source>
</evidence>
<evidence type="ECO:0000313" key="4">
    <source>
        <dbReference type="Proteomes" id="UP001182556"/>
    </source>
</evidence>
<dbReference type="GO" id="GO:0008017">
    <property type="term" value="F:microtubule binding"/>
    <property type="evidence" value="ECO:0007669"/>
    <property type="project" value="InterPro"/>
</dbReference>
<feature type="coiled-coil region" evidence="1">
    <location>
        <begin position="92"/>
        <end position="126"/>
    </location>
</feature>
<dbReference type="GO" id="GO:0051256">
    <property type="term" value="P:mitotic spindle midzone assembly"/>
    <property type="evidence" value="ECO:0007669"/>
    <property type="project" value="TreeGrafter"/>
</dbReference>
<name>A0AAD9FWL9_PAPLA</name>
<feature type="compositionally biased region" description="Low complexity" evidence="2">
    <location>
        <begin position="634"/>
        <end position="653"/>
    </location>
</feature>
<dbReference type="PANTHER" id="PTHR19321:SF41">
    <property type="entry name" value="FASCETTO-RELATED"/>
    <property type="match status" value="1"/>
</dbReference>
<evidence type="ECO:0000256" key="1">
    <source>
        <dbReference type="SAM" id="Coils"/>
    </source>
</evidence>
<feature type="region of interest" description="Disordered" evidence="2">
    <location>
        <begin position="576"/>
        <end position="655"/>
    </location>
</feature>
<dbReference type="GO" id="GO:0005737">
    <property type="term" value="C:cytoplasm"/>
    <property type="evidence" value="ECO:0007669"/>
    <property type="project" value="TreeGrafter"/>
</dbReference>
<comment type="caution">
    <text evidence="3">The sequence shown here is derived from an EMBL/GenBank/DDBJ whole genome shotgun (WGS) entry which is preliminary data.</text>
</comment>
<gene>
    <name evidence="3" type="ORF">DB88DRAFT_478723</name>
</gene>
<dbReference type="Gene3D" id="1.20.58.1520">
    <property type="match status" value="1"/>
</dbReference>
<dbReference type="EMBL" id="JAODAN010000001">
    <property type="protein sequence ID" value="KAK1927632.1"/>
    <property type="molecule type" value="Genomic_DNA"/>
</dbReference>
<reference evidence="3" key="1">
    <citation type="submission" date="2023-02" db="EMBL/GenBank/DDBJ databases">
        <title>Identification and recombinant expression of a fungal hydrolase from Papiliotrema laurentii that hydrolyzes apple cutin and clears colloidal polyester polyurethane.</title>
        <authorList>
            <consortium name="DOE Joint Genome Institute"/>
            <person name="Roman V.A."/>
            <person name="Bojanowski C."/>
            <person name="Crable B.R."/>
            <person name="Wagner D.N."/>
            <person name="Hung C.S."/>
            <person name="Nadeau L.J."/>
            <person name="Schratz L."/>
            <person name="Haridas S."/>
            <person name="Pangilinan J."/>
            <person name="Lipzen A."/>
            <person name="Na H."/>
            <person name="Yan M."/>
            <person name="Ng V."/>
            <person name="Grigoriev I.V."/>
            <person name="Spatafora J.W."/>
            <person name="Barlow D."/>
            <person name="Biffinger J."/>
            <person name="Kelley-Loughnane N."/>
            <person name="Varaljay V.A."/>
            <person name="Crookes-Goodson W.J."/>
        </authorList>
    </citation>
    <scope>NUCLEOTIDE SEQUENCE</scope>
    <source>
        <strain evidence="3">5307AH</strain>
    </source>
</reference>
<dbReference type="Pfam" id="PF03999">
    <property type="entry name" value="MAP65_ASE1"/>
    <property type="match status" value="1"/>
</dbReference>
<dbReference type="AlphaFoldDB" id="A0AAD9FWL9"/>
<protein>
    <submittedName>
        <fullName evidence="3">Microtubule associated protein-domain-containing protein</fullName>
    </submittedName>
</protein>
<organism evidence="3 4">
    <name type="scientific">Papiliotrema laurentii</name>
    <name type="common">Cryptococcus laurentii</name>
    <dbReference type="NCBI Taxonomy" id="5418"/>
    <lineage>
        <taxon>Eukaryota</taxon>
        <taxon>Fungi</taxon>
        <taxon>Dikarya</taxon>
        <taxon>Basidiomycota</taxon>
        <taxon>Agaricomycotina</taxon>
        <taxon>Tremellomycetes</taxon>
        <taxon>Tremellales</taxon>
        <taxon>Rhynchogastremaceae</taxon>
        <taxon>Papiliotrema</taxon>
    </lineage>
</organism>
<keyword evidence="1" id="KW-0175">Coiled coil</keyword>
<dbReference type="InterPro" id="IPR007145">
    <property type="entry name" value="MAP65_Ase1_PRC1"/>
</dbReference>
<proteinExistence type="predicted"/>
<accession>A0AAD9FWL9</accession>
<dbReference type="PANTHER" id="PTHR19321">
    <property type="entry name" value="PROTEIN REGULATOR OF CYTOKINESIS 1 PRC1-RELATED"/>
    <property type="match status" value="1"/>
</dbReference>
<keyword evidence="4" id="KW-1185">Reference proteome</keyword>
<dbReference type="Proteomes" id="UP001182556">
    <property type="component" value="Unassembled WGS sequence"/>
</dbReference>
<dbReference type="GO" id="GO:1990023">
    <property type="term" value="C:mitotic spindle midzone"/>
    <property type="evidence" value="ECO:0007669"/>
    <property type="project" value="TreeGrafter"/>
</dbReference>
<sequence>MAAYLAEHVPHLQRLHVQLGLPPEALQADQNTIEAAIRNAVTSLIRDREGEVDGWKDAIADVRRSMVSVGRALGDKGRDAVSAARRESENSLEALPVQHERLVRQREELEREYEERLAKIETVRSQIEYFATLLGPPFEAPQPLQPIAGPSRPPVSRTVVRKASSASLTAGSSIGRRLSTMPPPPMVDSADGLPWYNVGDDVLNALQADLQRAMEEREARYQQLLDQFVSLAFLHAELGLPTVPLAQPHHFPVHLLASRASEERPGAHAGYEKILSRYISANSASMAENAEASCKGLEDVEPEIGLLSWAEEINGLWNAELDARMARIQALYDQLEPLWSRLEVDKDQQELFMEMNHGCSEAVVRAYETELDRCLELRKTSLSSFVLAARKEIELLWQELMLSEEEMGEFGEFINDDYTEELLQAHEDEAERLRAEIESKAGMLPKVRDWHALKADEEELERNQNNPNRFSARGGAMLREEKLRKRVGILLPRVETELLNVLPRWEEANGRPFMVQGERVVDKIMDAQRAKEEAKEAKKRAKMGLAPAKVGLVPAKTVRATPGPAPRTVPQSTILRKREAPTPTPFGAAGLKRQKLAIPPSSLKPMSKPRVASNPVRQTPGSSPTPLNGLPRAVSHNSTRSISSSTTVSHASAGADRMRVPSVSYSLKPSLGIKPAVGLGKAEGRLPRRQSFKPRQSLAGNLIVSIKARRSSTGWSVREEAEEADVF</sequence>
<evidence type="ECO:0000313" key="3">
    <source>
        <dbReference type="EMBL" id="KAK1927632.1"/>
    </source>
</evidence>